<evidence type="ECO:0000313" key="1">
    <source>
        <dbReference type="EMBL" id="CAB4899301.1"/>
    </source>
</evidence>
<dbReference type="GO" id="GO:0000725">
    <property type="term" value="P:recombinational repair"/>
    <property type="evidence" value="ECO:0007669"/>
    <property type="project" value="TreeGrafter"/>
</dbReference>
<accession>A0A6J7FUY7</accession>
<dbReference type="EMBL" id="CAFBML010000025">
    <property type="protein sequence ID" value="CAB4899301.1"/>
    <property type="molecule type" value="Genomic_DNA"/>
</dbReference>
<dbReference type="AlphaFoldDB" id="A0A6J7FUY7"/>
<reference evidence="1" key="1">
    <citation type="submission" date="2020-05" db="EMBL/GenBank/DDBJ databases">
        <authorList>
            <person name="Chiriac C."/>
            <person name="Salcher M."/>
            <person name="Ghai R."/>
            <person name="Kavagutti S V."/>
        </authorList>
    </citation>
    <scope>NUCLEOTIDE SEQUENCE</scope>
</reference>
<name>A0A6J7FUY7_9ZZZZ</name>
<dbReference type="InterPro" id="IPR014721">
    <property type="entry name" value="Ribsml_uS5_D2-typ_fold_subgr"/>
</dbReference>
<dbReference type="PANTHER" id="PTHR32472">
    <property type="entry name" value="DNA REPAIR PROTEIN RADA"/>
    <property type="match status" value="1"/>
</dbReference>
<organism evidence="1">
    <name type="scientific">freshwater metagenome</name>
    <dbReference type="NCBI Taxonomy" id="449393"/>
    <lineage>
        <taxon>unclassified sequences</taxon>
        <taxon>metagenomes</taxon>
        <taxon>ecological metagenomes</taxon>
    </lineage>
</organism>
<dbReference type="InterPro" id="IPR020568">
    <property type="entry name" value="Ribosomal_Su5_D2-typ_SF"/>
</dbReference>
<dbReference type="GO" id="GO:0005829">
    <property type="term" value="C:cytosol"/>
    <property type="evidence" value="ECO:0007669"/>
    <property type="project" value="TreeGrafter"/>
</dbReference>
<gene>
    <name evidence="1" type="ORF">UFOPK3592_00377</name>
</gene>
<protein>
    <submittedName>
        <fullName evidence="1">Unannotated protein</fullName>
    </submittedName>
</protein>
<dbReference type="PANTHER" id="PTHR32472:SF10">
    <property type="entry name" value="DNA REPAIR PROTEIN RADA-LIKE PROTEIN"/>
    <property type="match status" value="1"/>
</dbReference>
<sequence>MTNGVDSSRVAMILAVLERRAGLRLSELDVYVSTVGGVKVSEPSADLAIALAIASAIKDQPISHDVVAFGEISLAGEIRKVNQAVIRQNEAKRLGFTTVIDSNFPQLTKALAAGLKN</sequence>
<dbReference type="SUPFAM" id="SSF54211">
    <property type="entry name" value="Ribosomal protein S5 domain 2-like"/>
    <property type="match status" value="1"/>
</dbReference>
<dbReference type="Gene3D" id="3.30.230.10">
    <property type="match status" value="1"/>
</dbReference>
<proteinExistence type="predicted"/>
<dbReference type="Pfam" id="PF13541">
    <property type="entry name" value="ChlI"/>
    <property type="match status" value="1"/>
</dbReference>